<evidence type="ECO:0000256" key="6">
    <source>
        <dbReference type="ARBA" id="ARBA00022833"/>
    </source>
</evidence>
<reference evidence="10 11" key="1">
    <citation type="journal article" date="2012" name="Science">
        <title>The Paleozoic origin of enzymatic lignin decomposition reconstructed from 31 fungal genomes.</title>
        <authorList>
            <person name="Floudas D."/>
            <person name="Binder M."/>
            <person name="Riley R."/>
            <person name="Barry K."/>
            <person name="Blanchette R.A."/>
            <person name="Henrissat B."/>
            <person name="Martinez A.T."/>
            <person name="Otillar R."/>
            <person name="Spatafora J.W."/>
            <person name="Yadav J.S."/>
            <person name="Aerts A."/>
            <person name="Benoit I."/>
            <person name="Boyd A."/>
            <person name="Carlson A."/>
            <person name="Copeland A."/>
            <person name="Coutinho P.M."/>
            <person name="de Vries R.P."/>
            <person name="Ferreira P."/>
            <person name="Findley K."/>
            <person name="Foster B."/>
            <person name="Gaskell J."/>
            <person name="Glotzer D."/>
            <person name="Gorecki P."/>
            <person name="Heitman J."/>
            <person name="Hesse C."/>
            <person name="Hori C."/>
            <person name="Igarashi K."/>
            <person name="Jurgens J.A."/>
            <person name="Kallen N."/>
            <person name="Kersten P."/>
            <person name="Kohler A."/>
            <person name="Kuees U."/>
            <person name="Kumar T.K.A."/>
            <person name="Kuo A."/>
            <person name="LaButti K."/>
            <person name="Larrondo L.F."/>
            <person name="Lindquist E."/>
            <person name="Ling A."/>
            <person name="Lombard V."/>
            <person name="Lucas S."/>
            <person name="Lundell T."/>
            <person name="Martin R."/>
            <person name="McLaughlin D.J."/>
            <person name="Morgenstern I."/>
            <person name="Morin E."/>
            <person name="Murat C."/>
            <person name="Nagy L.G."/>
            <person name="Nolan M."/>
            <person name="Ohm R.A."/>
            <person name="Patyshakuliyeva A."/>
            <person name="Rokas A."/>
            <person name="Ruiz-Duenas F.J."/>
            <person name="Sabat G."/>
            <person name="Salamov A."/>
            <person name="Samejima M."/>
            <person name="Schmutz J."/>
            <person name="Slot J.C."/>
            <person name="St John F."/>
            <person name="Stenlid J."/>
            <person name="Sun H."/>
            <person name="Sun S."/>
            <person name="Syed K."/>
            <person name="Tsang A."/>
            <person name="Wiebenga A."/>
            <person name="Young D."/>
            <person name="Pisabarro A."/>
            <person name="Eastwood D.C."/>
            <person name="Martin F."/>
            <person name="Cullen D."/>
            <person name="Grigoriev I.V."/>
            <person name="Hibbett D.S."/>
        </authorList>
    </citation>
    <scope>NUCLEOTIDE SEQUENCE [LARGE SCALE GENOMIC DNA]</scope>
    <source>
        <strain evidence="10 11">ATCC 11539</strain>
    </source>
</reference>
<protein>
    <recommendedName>
        <fullName evidence="9">C2H2-type domain-containing protein</fullName>
    </recommendedName>
</protein>
<keyword evidence="4" id="KW-0479">Metal-binding</keyword>
<feature type="region of interest" description="Disordered" evidence="8">
    <location>
        <begin position="413"/>
        <end position="450"/>
    </location>
</feature>
<keyword evidence="3" id="KW-0690">Ribosome biogenesis</keyword>
<feature type="compositionally biased region" description="Acidic residues" evidence="8">
    <location>
        <begin position="291"/>
        <end position="322"/>
    </location>
</feature>
<keyword evidence="6" id="KW-0862">Zinc</keyword>
<evidence type="ECO:0000256" key="1">
    <source>
        <dbReference type="ARBA" id="ARBA00004496"/>
    </source>
</evidence>
<dbReference type="InterPro" id="IPR040025">
    <property type="entry name" value="Znf622/Rei1/Reh1"/>
</dbReference>
<feature type="compositionally biased region" description="Basic and acidic residues" evidence="8">
    <location>
        <begin position="413"/>
        <end position="432"/>
    </location>
</feature>
<evidence type="ECO:0000256" key="2">
    <source>
        <dbReference type="ARBA" id="ARBA00022490"/>
    </source>
</evidence>
<dbReference type="SMART" id="SM00355">
    <property type="entry name" value="ZnF_C2H2"/>
    <property type="match status" value="4"/>
</dbReference>
<evidence type="ECO:0000256" key="4">
    <source>
        <dbReference type="ARBA" id="ARBA00022723"/>
    </source>
</evidence>
<keyword evidence="11" id="KW-1185">Reference proteome</keyword>
<dbReference type="RefSeq" id="XP_007863917.1">
    <property type="nucleotide sequence ID" value="XM_007865726.1"/>
</dbReference>
<dbReference type="InterPro" id="IPR041661">
    <property type="entry name" value="ZN622/Rei1/Reh1_Znf-C2H2"/>
</dbReference>
<dbReference type="Gene3D" id="3.30.160.60">
    <property type="entry name" value="Classic Zinc Finger"/>
    <property type="match status" value="1"/>
</dbReference>
<keyword evidence="5" id="KW-0677">Repeat</keyword>
<dbReference type="SMART" id="SM00451">
    <property type="entry name" value="ZnF_U1"/>
    <property type="match status" value="2"/>
</dbReference>
<comment type="similarity">
    <text evidence="7">Belongs to the REI1 family.</text>
</comment>
<organism evidence="10 11">
    <name type="scientific">Gloeophyllum trabeum (strain ATCC 11539 / FP-39264 / Madison 617)</name>
    <name type="common">Brown rot fungus</name>
    <dbReference type="NCBI Taxonomy" id="670483"/>
    <lineage>
        <taxon>Eukaryota</taxon>
        <taxon>Fungi</taxon>
        <taxon>Dikarya</taxon>
        <taxon>Basidiomycota</taxon>
        <taxon>Agaricomycotina</taxon>
        <taxon>Agaricomycetes</taxon>
        <taxon>Gloeophyllales</taxon>
        <taxon>Gloeophyllaceae</taxon>
        <taxon>Gloeophyllum</taxon>
    </lineage>
</organism>
<evidence type="ECO:0000256" key="8">
    <source>
        <dbReference type="SAM" id="MobiDB-lite"/>
    </source>
</evidence>
<dbReference type="KEGG" id="gtr:GLOTRDRAFT_38020"/>
<dbReference type="InterPro" id="IPR036236">
    <property type="entry name" value="Znf_C2H2_sf"/>
</dbReference>
<dbReference type="GO" id="GO:0042273">
    <property type="term" value="P:ribosomal large subunit biogenesis"/>
    <property type="evidence" value="ECO:0007669"/>
    <property type="project" value="TreeGrafter"/>
</dbReference>
<evidence type="ECO:0000313" key="11">
    <source>
        <dbReference type="Proteomes" id="UP000030669"/>
    </source>
</evidence>
<comment type="subcellular location">
    <subcellularLocation>
        <location evidence="1">Cytoplasm</location>
    </subcellularLocation>
</comment>
<dbReference type="GO" id="GO:0003676">
    <property type="term" value="F:nucleic acid binding"/>
    <property type="evidence" value="ECO:0007669"/>
    <property type="project" value="InterPro"/>
</dbReference>
<dbReference type="PANTHER" id="PTHR13182:SF8">
    <property type="entry name" value="CYTOPLASMIC 60S SUBUNIT BIOGENESIS FACTOR ZNF622"/>
    <property type="match status" value="1"/>
</dbReference>
<evidence type="ECO:0000313" key="10">
    <source>
        <dbReference type="EMBL" id="EPQ57422.1"/>
    </source>
</evidence>
<dbReference type="Proteomes" id="UP000030669">
    <property type="component" value="Unassembled WGS sequence"/>
</dbReference>
<keyword evidence="2" id="KW-0963">Cytoplasm</keyword>
<dbReference type="GO" id="GO:0030687">
    <property type="term" value="C:preribosome, large subunit precursor"/>
    <property type="evidence" value="ECO:0007669"/>
    <property type="project" value="TreeGrafter"/>
</dbReference>
<sequence length="450" mass="50155">MATLVQVPSTNQDNLFTCLSCSIAFPSAEEQRLHYRSDHHRYNMKRRVAGLPPVSAVLFNQKVLERRTETAVAASSKGSTCEVCKKSYISENAYRTHLNSKKHKENEVKAASAPKSEDDGSESEDRVPELPGDAKDLVQAVAKEVARLTVDEDASEEAVEQTIDAKIAAARARLSPIHCLFCPVVSSAISDNLTHMAAAHSFFIPDAEYLTDLDGLLTYLGEKVAVGNVCLYCNGKGREFRTLDAVRKHMVDKSHCKIAYETEDDRLEISDYYDFTSSYPDAKKKKKQGDEEWEDLDGDDVDAESVDEVVEESDSEESDLDELPNSQVTYGDSHLELVLPSGARIGHRSLKRYYAQSFIPRGGKNVDPNSGAALVRRLLAEKNSALVPSKGGFGAYGQGYSVVKARNPGEAREAGRHVREFRDQRRREDFKTKVGYRNNNQKHFRDPLLQ</sequence>
<evidence type="ECO:0000256" key="7">
    <source>
        <dbReference type="ARBA" id="ARBA00034126"/>
    </source>
</evidence>
<dbReference type="GO" id="GO:0008270">
    <property type="term" value="F:zinc ion binding"/>
    <property type="evidence" value="ECO:0007669"/>
    <property type="project" value="UniProtKB-KW"/>
</dbReference>
<dbReference type="Pfam" id="PF12874">
    <property type="entry name" value="zf-met"/>
    <property type="match status" value="1"/>
</dbReference>
<dbReference type="OMA" id="WTQTQQQ"/>
<dbReference type="eggNOG" id="KOG2785">
    <property type="taxonomic scope" value="Eukaryota"/>
</dbReference>
<evidence type="ECO:0000259" key="9">
    <source>
        <dbReference type="PROSITE" id="PS00028"/>
    </source>
</evidence>
<name>S7QDL8_GLOTA</name>
<dbReference type="HOGENOM" id="CLU_018787_1_0_1"/>
<feature type="region of interest" description="Disordered" evidence="8">
    <location>
        <begin position="281"/>
        <end position="326"/>
    </location>
</feature>
<dbReference type="GO" id="GO:0005737">
    <property type="term" value="C:cytoplasm"/>
    <property type="evidence" value="ECO:0007669"/>
    <property type="project" value="UniProtKB-SubCell"/>
</dbReference>
<evidence type="ECO:0000256" key="5">
    <source>
        <dbReference type="ARBA" id="ARBA00022737"/>
    </source>
</evidence>
<dbReference type="STRING" id="670483.S7QDL8"/>
<dbReference type="GeneID" id="19305809"/>
<dbReference type="EMBL" id="KB469299">
    <property type="protein sequence ID" value="EPQ57422.1"/>
    <property type="molecule type" value="Genomic_DNA"/>
</dbReference>
<feature type="region of interest" description="Disordered" evidence="8">
    <location>
        <begin position="99"/>
        <end position="132"/>
    </location>
</feature>
<dbReference type="InterPro" id="IPR013087">
    <property type="entry name" value="Znf_C2H2_type"/>
</dbReference>
<feature type="compositionally biased region" description="Basic and acidic residues" evidence="8">
    <location>
        <begin position="115"/>
        <end position="132"/>
    </location>
</feature>
<dbReference type="SUPFAM" id="SSF57667">
    <property type="entry name" value="beta-beta-alpha zinc fingers"/>
    <property type="match status" value="2"/>
</dbReference>
<evidence type="ECO:0000256" key="3">
    <source>
        <dbReference type="ARBA" id="ARBA00022517"/>
    </source>
</evidence>
<feature type="domain" description="C2H2-type" evidence="9">
    <location>
        <begin position="81"/>
        <end position="103"/>
    </location>
</feature>
<dbReference type="PROSITE" id="PS00028">
    <property type="entry name" value="ZINC_FINGER_C2H2_1"/>
    <property type="match status" value="1"/>
</dbReference>
<dbReference type="Pfam" id="PF12756">
    <property type="entry name" value="zf-C2H2_2"/>
    <property type="match status" value="1"/>
</dbReference>
<gene>
    <name evidence="10" type="ORF">GLOTRDRAFT_38020</name>
</gene>
<proteinExistence type="inferred from homology"/>
<dbReference type="OrthoDB" id="19329at2759"/>
<accession>S7QDL8</accession>
<dbReference type="InterPro" id="IPR003604">
    <property type="entry name" value="Matrin/U1-like-C_Znf_C2H2"/>
</dbReference>
<dbReference type="PANTHER" id="PTHR13182">
    <property type="entry name" value="ZINC FINGER PROTEIN 622"/>
    <property type="match status" value="1"/>
</dbReference>
<dbReference type="AlphaFoldDB" id="S7QDL8"/>